<dbReference type="OrthoDB" id="2833916at2759"/>
<sequence>MADYRLPAELWAIIFEYACTDTGATGRALSLTCVHFRELARRVRLQCVAVVGAHQIVTFEAYLRTLPPDERQVRHIFISSCPQTLSPDAPTAHTHVCRMPNSSGYYAVIEAYRSLLELVAPTLLTCYFSHSIARLSHLLPVSMPHLKSLVLHGPKPTWFVRSTQRFPELQRLIFAGFCDYAPESIDDLWAAAPAVECLYLALKYPTRHLVTDLRASLRRRPRDTHSLRWRVRAGVSGEESLSPMPGNVQLITIQVGERPPHGDLAICHMNVLRALQQLADEDPRLVIEEPKACIHHTDTELDWLANY</sequence>
<protein>
    <recommendedName>
        <fullName evidence="3">F-box domain-containing protein</fullName>
    </recommendedName>
</protein>
<dbReference type="STRING" id="97359.A0A550CDM9"/>
<evidence type="ECO:0000313" key="1">
    <source>
        <dbReference type="EMBL" id="TRM62889.1"/>
    </source>
</evidence>
<name>A0A550CDM9_9AGAR</name>
<organism evidence="1 2">
    <name type="scientific">Schizophyllum amplum</name>
    <dbReference type="NCBI Taxonomy" id="97359"/>
    <lineage>
        <taxon>Eukaryota</taxon>
        <taxon>Fungi</taxon>
        <taxon>Dikarya</taxon>
        <taxon>Basidiomycota</taxon>
        <taxon>Agaricomycotina</taxon>
        <taxon>Agaricomycetes</taxon>
        <taxon>Agaricomycetidae</taxon>
        <taxon>Agaricales</taxon>
        <taxon>Schizophyllaceae</taxon>
        <taxon>Schizophyllum</taxon>
    </lineage>
</organism>
<dbReference type="Proteomes" id="UP000320762">
    <property type="component" value="Unassembled WGS sequence"/>
</dbReference>
<evidence type="ECO:0008006" key="3">
    <source>
        <dbReference type="Google" id="ProtNLM"/>
    </source>
</evidence>
<keyword evidence="2" id="KW-1185">Reference proteome</keyword>
<reference evidence="1 2" key="1">
    <citation type="journal article" date="2019" name="New Phytol.">
        <title>Comparative genomics reveals unique wood-decay strategies and fruiting body development in the Schizophyllaceae.</title>
        <authorList>
            <person name="Almasi E."/>
            <person name="Sahu N."/>
            <person name="Krizsan K."/>
            <person name="Balint B."/>
            <person name="Kovacs G.M."/>
            <person name="Kiss B."/>
            <person name="Cseklye J."/>
            <person name="Drula E."/>
            <person name="Henrissat B."/>
            <person name="Nagy I."/>
            <person name="Chovatia M."/>
            <person name="Adam C."/>
            <person name="LaButti K."/>
            <person name="Lipzen A."/>
            <person name="Riley R."/>
            <person name="Grigoriev I.V."/>
            <person name="Nagy L.G."/>
        </authorList>
    </citation>
    <scope>NUCLEOTIDE SEQUENCE [LARGE SCALE GENOMIC DNA]</scope>
    <source>
        <strain evidence="1 2">NL-1724</strain>
    </source>
</reference>
<proteinExistence type="predicted"/>
<dbReference type="EMBL" id="VDMD01000011">
    <property type="protein sequence ID" value="TRM62889.1"/>
    <property type="molecule type" value="Genomic_DNA"/>
</dbReference>
<gene>
    <name evidence="1" type="ORF">BD626DRAFT_403302</name>
</gene>
<comment type="caution">
    <text evidence="1">The sequence shown here is derived from an EMBL/GenBank/DDBJ whole genome shotgun (WGS) entry which is preliminary data.</text>
</comment>
<accession>A0A550CDM9</accession>
<evidence type="ECO:0000313" key="2">
    <source>
        <dbReference type="Proteomes" id="UP000320762"/>
    </source>
</evidence>
<dbReference type="AlphaFoldDB" id="A0A550CDM9"/>